<evidence type="ECO:0000256" key="6">
    <source>
        <dbReference type="SAM" id="Phobius"/>
    </source>
</evidence>
<feature type="compositionally biased region" description="Pro residues" evidence="5">
    <location>
        <begin position="497"/>
        <end position="510"/>
    </location>
</feature>
<protein>
    <submittedName>
        <fullName evidence="7">P-type conjugative transfer protein TrbL</fullName>
    </submittedName>
</protein>
<dbReference type="HOGENOM" id="CLU_476417_0_0_4"/>
<dbReference type="InterPro" id="IPR007688">
    <property type="entry name" value="Conjugal_tfr_TrbL/VirB6"/>
</dbReference>
<feature type="transmembrane region" description="Helical" evidence="6">
    <location>
        <begin position="170"/>
        <end position="192"/>
    </location>
</feature>
<evidence type="ECO:0000256" key="3">
    <source>
        <dbReference type="ARBA" id="ARBA00022989"/>
    </source>
</evidence>
<feature type="transmembrane region" description="Helical" evidence="6">
    <location>
        <begin position="269"/>
        <end position="294"/>
    </location>
</feature>
<sequence length="576" mass="56436">MRTVTAATSRHALMRKRRAAPSFLIPLGGPDANAAGLGGLSIRVQWAVAAGLMLLLAVAATAHAAPAPTPTGGPGGQGYLDTISSQFQAATTGWMTTAQGYAFKIFTALAAMDLSWWGIKQVLKKNDLADFIAGATLKIASIAFFYTIVKYAPTWMPLITSSFMDMGQAIGGSSAATASPSGVMSMAFSVVHQLYEVYNKAPGGLLNIGSNLFLAIIIAITALLALIGFGLVALQLLMTLIETYLVGGAGLVMLGFTGSGLTSSFGEKYIGYLVSVGIKLLMIYAIIGLGQNLINSELAYIAQYTGGKSLPPTDLLTVGVSMLIYGVIGMQAPGLAGSLMNGSPNMSLGNVAGGAAAIAGGIVAAGVAGAAGYASAAKGLDRMAGLVGAGAGGGASGAGGAIAGAEKLAALGQATGAAGKPAGGMAGSIGGGAKGGGGIGGTGAAAPSGKPAGALAAPGTAGGNTARLGQASQAMMEGKGISGPSSTPLKPSAPSASPQPSPAPSAPPKGPVDALGAPSVESGSADLSKAASNSDREPFDVLKDNLGKVASTKDDIARHEGGGGSGIQIRLGHVEH</sequence>
<dbReference type="KEGG" id="tin:Tint_1968"/>
<feature type="compositionally biased region" description="Low complexity" evidence="5">
    <location>
        <begin position="444"/>
        <end position="466"/>
    </location>
</feature>
<evidence type="ECO:0000256" key="5">
    <source>
        <dbReference type="SAM" id="MobiDB-lite"/>
    </source>
</evidence>
<dbReference type="InterPro" id="IPR014150">
    <property type="entry name" value="Conjugal_tfr_TrbL"/>
</dbReference>
<feature type="transmembrane region" description="Helical" evidence="6">
    <location>
        <begin position="131"/>
        <end position="149"/>
    </location>
</feature>
<organism evidence="7">
    <name type="scientific">Thiomonas intermedia (strain K12)</name>
    <name type="common">Thiobacillus intermedius</name>
    <dbReference type="NCBI Taxonomy" id="75379"/>
    <lineage>
        <taxon>Bacteria</taxon>
        <taxon>Pseudomonadati</taxon>
        <taxon>Pseudomonadota</taxon>
        <taxon>Betaproteobacteria</taxon>
        <taxon>Burkholderiales</taxon>
        <taxon>Thiomonas</taxon>
    </lineage>
</organism>
<reference evidence="7" key="1">
    <citation type="submission" date="2010-04" db="EMBL/GenBank/DDBJ databases">
        <title>Complete sequence of Thiomonas intermedia K12.</title>
        <authorList>
            <consortium name="US DOE Joint Genome Institute"/>
            <person name="Lucas S."/>
            <person name="Copeland A."/>
            <person name="Lapidus A."/>
            <person name="Cheng J.-F."/>
            <person name="Bruce D."/>
            <person name="Goodwin L."/>
            <person name="Pitluck S."/>
            <person name="Davenport K."/>
            <person name="Detter J.C."/>
            <person name="Han C."/>
            <person name="Tapia R."/>
            <person name="Land M."/>
            <person name="Hauser L."/>
            <person name="Kyrpides N."/>
            <person name="Ovchinnikova G."/>
            <person name="Kerfeld C.A."/>
            <person name="Cannon G.C."/>
            <person name="Heinhorst S."/>
            <person name="Woyke T."/>
        </authorList>
    </citation>
    <scope>NUCLEOTIDE SEQUENCE [LARGE SCALE GENOMIC DNA]</scope>
    <source>
        <strain evidence="7">K12</strain>
    </source>
</reference>
<dbReference type="eggNOG" id="COG3846">
    <property type="taxonomic scope" value="Bacteria"/>
</dbReference>
<evidence type="ECO:0000256" key="4">
    <source>
        <dbReference type="ARBA" id="ARBA00023136"/>
    </source>
</evidence>
<feature type="transmembrane region" description="Helical" evidence="6">
    <location>
        <begin position="315"/>
        <end position="332"/>
    </location>
</feature>
<dbReference type="STRING" id="75379.Tint_1968"/>
<evidence type="ECO:0000256" key="2">
    <source>
        <dbReference type="ARBA" id="ARBA00022692"/>
    </source>
</evidence>
<feature type="region of interest" description="Disordered" evidence="5">
    <location>
        <begin position="441"/>
        <end position="576"/>
    </location>
</feature>
<dbReference type="Pfam" id="PF04610">
    <property type="entry name" value="TrbL"/>
    <property type="match status" value="1"/>
</dbReference>
<feature type="transmembrane region" description="Helical" evidence="6">
    <location>
        <begin position="244"/>
        <end position="263"/>
    </location>
</feature>
<feature type="transmembrane region" description="Helical" evidence="6">
    <location>
        <begin position="352"/>
        <end position="374"/>
    </location>
</feature>
<proteinExistence type="predicted"/>
<accession>D5X2J7</accession>
<feature type="compositionally biased region" description="Basic and acidic residues" evidence="5">
    <location>
        <begin position="534"/>
        <end position="561"/>
    </location>
</feature>
<comment type="subcellular location">
    <subcellularLocation>
        <location evidence="1">Membrane</location>
        <topology evidence="1">Multi-pass membrane protein</topology>
    </subcellularLocation>
</comment>
<dbReference type="GO" id="GO:0016020">
    <property type="term" value="C:membrane"/>
    <property type="evidence" value="ECO:0007669"/>
    <property type="project" value="UniProtKB-SubCell"/>
</dbReference>
<dbReference type="EMBL" id="CP002021">
    <property type="protein sequence ID" value="ADG31330.1"/>
    <property type="molecule type" value="Genomic_DNA"/>
</dbReference>
<gene>
    <name evidence="7" type="ordered locus">Tint_1968</name>
</gene>
<evidence type="ECO:0000313" key="7">
    <source>
        <dbReference type="EMBL" id="ADG31330.1"/>
    </source>
</evidence>
<feature type="transmembrane region" description="Helical" evidence="6">
    <location>
        <begin position="44"/>
        <end position="65"/>
    </location>
</feature>
<dbReference type="AlphaFoldDB" id="D5X2J7"/>
<feature type="transmembrane region" description="Helical" evidence="6">
    <location>
        <begin position="101"/>
        <end position="119"/>
    </location>
</feature>
<dbReference type="GO" id="GO:0030255">
    <property type="term" value="P:protein secretion by the type IV secretion system"/>
    <property type="evidence" value="ECO:0007669"/>
    <property type="project" value="InterPro"/>
</dbReference>
<evidence type="ECO:0000256" key="1">
    <source>
        <dbReference type="ARBA" id="ARBA00004141"/>
    </source>
</evidence>
<feature type="transmembrane region" description="Helical" evidence="6">
    <location>
        <begin position="212"/>
        <end position="237"/>
    </location>
</feature>
<feature type="compositionally biased region" description="Low complexity" evidence="5">
    <location>
        <begin position="484"/>
        <end position="496"/>
    </location>
</feature>
<keyword evidence="3 6" id="KW-1133">Transmembrane helix</keyword>
<keyword evidence="4 6" id="KW-0472">Membrane</keyword>
<dbReference type="NCBIfam" id="TIGR02783">
    <property type="entry name" value="TrbL_P"/>
    <property type="match status" value="1"/>
</dbReference>
<name>D5X2J7_THIK1</name>
<keyword evidence="2 6" id="KW-0812">Transmembrane</keyword>